<dbReference type="NCBIfam" id="TIGR02427">
    <property type="entry name" value="protocat_pcaD"/>
    <property type="match status" value="1"/>
</dbReference>
<comment type="caution">
    <text evidence="2">The sequence shown here is derived from an EMBL/GenBank/DDBJ whole genome shotgun (WGS) entry which is preliminary data.</text>
</comment>
<dbReference type="PANTHER" id="PTHR43433">
    <property type="entry name" value="HYDROLASE, ALPHA/BETA FOLD FAMILY PROTEIN"/>
    <property type="match status" value="1"/>
</dbReference>
<dbReference type="InterPro" id="IPR026968">
    <property type="entry name" value="PcaD/CatD"/>
</dbReference>
<protein>
    <submittedName>
        <fullName evidence="2">3-oxoadipate enol-lactonase</fullName>
        <ecNumber evidence="2">3.1.1.24</ecNumber>
    </submittedName>
</protein>
<accession>A0A7W8QLR0</accession>
<dbReference type="GO" id="GO:0042952">
    <property type="term" value="P:beta-ketoadipate pathway"/>
    <property type="evidence" value="ECO:0007669"/>
    <property type="project" value="InterPro"/>
</dbReference>
<evidence type="ECO:0000313" key="2">
    <source>
        <dbReference type="EMBL" id="MBB5432090.1"/>
    </source>
</evidence>
<dbReference type="InterPro" id="IPR029058">
    <property type="entry name" value="AB_hydrolase_fold"/>
</dbReference>
<dbReference type="EC" id="3.1.1.24" evidence="2"/>
<dbReference type="InterPro" id="IPR050471">
    <property type="entry name" value="AB_hydrolase"/>
</dbReference>
<dbReference type="PANTHER" id="PTHR43433:SF1">
    <property type="entry name" value="BLL5160 PROTEIN"/>
    <property type="match status" value="1"/>
</dbReference>
<dbReference type="PRINTS" id="PR00111">
    <property type="entry name" value="ABHYDROLASE"/>
</dbReference>
<dbReference type="Proteomes" id="UP000572635">
    <property type="component" value="Unassembled WGS sequence"/>
</dbReference>
<name>A0A7W8QLR0_9ACTN</name>
<evidence type="ECO:0000259" key="1">
    <source>
        <dbReference type="Pfam" id="PF00561"/>
    </source>
</evidence>
<evidence type="ECO:0000313" key="3">
    <source>
        <dbReference type="Proteomes" id="UP000572635"/>
    </source>
</evidence>
<dbReference type="SUPFAM" id="SSF53474">
    <property type="entry name" value="alpha/beta-Hydrolases"/>
    <property type="match status" value="1"/>
</dbReference>
<dbReference type="GO" id="GO:0047570">
    <property type="term" value="F:3-oxoadipate enol-lactonase activity"/>
    <property type="evidence" value="ECO:0007669"/>
    <property type="project" value="UniProtKB-EC"/>
</dbReference>
<dbReference type="EMBL" id="JACHDB010000001">
    <property type="protein sequence ID" value="MBB5432090.1"/>
    <property type="molecule type" value="Genomic_DNA"/>
</dbReference>
<gene>
    <name evidence="2" type="ORF">HDA36_002174</name>
</gene>
<sequence length="261" mass="26893">MTTEIDPVDVHAVVDGPAGAPVVVLAGSLGSTLEMWRPQVGPLLAAGLRVVRYDHRGHGGSPVPPGPYSIAGLGGDLLRLLDRIGAERASVAGVSLGGMVGMWAAALHPERINRLALLCTSALLGPPEGWTDRAATVRAEGTGAVAGPVVGRWFTPAYAEREPEAVARMRDTVAATPPEGYAGCCEAIADMDLRPELPGIGAPTLVLAGGDDPATPAEHARAIAGLIPGARLHVLDGGAHLASWECADQVNPLLVEHLTRR</sequence>
<dbReference type="AlphaFoldDB" id="A0A7W8QLR0"/>
<dbReference type="Gene3D" id="3.40.50.1820">
    <property type="entry name" value="alpha/beta hydrolase"/>
    <property type="match status" value="1"/>
</dbReference>
<feature type="domain" description="AB hydrolase-1" evidence="1">
    <location>
        <begin position="21"/>
        <end position="245"/>
    </location>
</feature>
<keyword evidence="2" id="KW-0378">Hydrolase</keyword>
<organism evidence="2 3">
    <name type="scientific">Nocardiopsis composta</name>
    <dbReference type="NCBI Taxonomy" id="157465"/>
    <lineage>
        <taxon>Bacteria</taxon>
        <taxon>Bacillati</taxon>
        <taxon>Actinomycetota</taxon>
        <taxon>Actinomycetes</taxon>
        <taxon>Streptosporangiales</taxon>
        <taxon>Nocardiopsidaceae</taxon>
        <taxon>Nocardiopsis</taxon>
    </lineage>
</organism>
<proteinExistence type="predicted"/>
<reference evidence="2 3" key="1">
    <citation type="submission" date="2020-08" db="EMBL/GenBank/DDBJ databases">
        <title>Sequencing the genomes of 1000 actinobacteria strains.</title>
        <authorList>
            <person name="Klenk H.-P."/>
        </authorList>
    </citation>
    <scope>NUCLEOTIDE SEQUENCE [LARGE SCALE GENOMIC DNA]</scope>
    <source>
        <strain evidence="2 3">DSM 44551</strain>
    </source>
</reference>
<keyword evidence="3" id="KW-1185">Reference proteome</keyword>
<dbReference type="InterPro" id="IPR000073">
    <property type="entry name" value="AB_hydrolase_1"/>
</dbReference>
<dbReference type="RefSeq" id="WP_184391702.1">
    <property type="nucleotide sequence ID" value="NZ_BAAAJD010000035.1"/>
</dbReference>
<dbReference type="Pfam" id="PF00561">
    <property type="entry name" value="Abhydrolase_1"/>
    <property type="match status" value="1"/>
</dbReference>